<proteinExistence type="predicted"/>
<dbReference type="AlphaFoldDB" id="A0A9K3L156"/>
<dbReference type="EMBL" id="JAGRRH010000017">
    <property type="protein sequence ID" value="KAG7353259.1"/>
    <property type="molecule type" value="Genomic_DNA"/>
</dbReference>
<evidence type="ECO:0000313" key="1">
    <source>
        <dbReference type="EMBL" id="KAG7353259.1"/>
    </source>
</evidence>
<keyword evidence="2" id="KW-1185">Reference proteome</keyword>
<organism evidence="1 2">
    <name type="scientific">Nitzschia inconspicua</name>
    <dbReference type="NCBI Taxonomy" id="303405"/>
    <lineage>
        <taxon>Eukaryota</taxon>
        <taxon>Sar</taxon>
        <taxon>Stramenopiles</taxon>
        <taxon>Ochrophyta</taxon>
        <taxon>Bacillariophyta</taxon>
        <taxon>Bacillariophyceae</taxon>
        <taxon>Bacillariophycidae</taxon>
        <taxon>Bacillariales</taxon>
        <taxon>Bacillariaceae</taxon>
        <taxon>Nitzschia</taxon>
    </lineage>
</organism>
<gene>
    <name evidence="1" type="ORF">IV203_009308</name>
</gene>
<reference evidence="1" key="1">
    <citation type="journal article" date="2021" name="Sci. Rep.">
        <title>Diploid genomic architecture of Nitzschia inconspicua, an elite biomass production diatom.</title>
        <authorList>
            <person name="Oliver A."/>
            <person name="Podell S."/>
            <person name="Pinowska A."/>
            <person name="Traller J.C."/>
            <person name="Smith S.R."/>
            <person name="McClure R."/>
            <person name="Beliaev A."/>
            <person name="Bohutskyi P."/>
            <person name="Hill E.A."/>
            <person name="Rabines A."/>
            <person name="Zheng H."/>
            <person name="Allen L.Z."/>
            <person name="Kuo A."/>
            <person name="Grigoriev I.V."/>
            <person name="Allen A.E."/>
            <person name="Hazlebeck D."/>
            <person name="Allen E.E."/>
        </authorList>
    </citation>
    <scope>NUCLEOTIDE SEQUENCE</scope>
    <source>
        <strain evidence="1">Hildebrandi</strain>
    </source>
</reference>
<reference evidence="1" key="2">
    <citation type="submission" date="2021-04" db="EMBL/GenBank/DDBJ databases">
        <authorList>
            <person name="Podell S."/>
        </authorList>
    </citation>
    <scope>NUCLEOTIDE SEQUENCE</scope>
    <source>
        <strain evidence="1">Hildebrandi</strain>
    </source>
</reference>
<accession>A0A9K3L156</accession>
<name>A0A9K3L156_9STRA</name>
<sequence>MVAGFHERSSFRLSRQSSDASCLSFSVVDDEDDAADIKPEVYTMKRPRQRSVTFNTRAKIIPIPSFKCLEQEEKEAMFMSNDELLSIRLELRALVIQNDNDRLSGSEDALDESNEILRGLEVYTRPGKVESSTRRGIAFDAVFQNQKKGRDEERIAAEYAKISAKALERARKLAMQDQERAWSTEELERFTRPPMNQIMDR</sequence>
<comment type="caution">
    <text evidence="1">The sequence shown here is derived from an EMBL/GenBank/DDBJ whole genome shotgun (WGS) entry which is preliminary data.</text>
</comment>
<protein>
    <submittedName>
        <fullName evidence="1">Uncharacterized protein</fullName>
    </submittedName>
</protein>
<dbReference type="Proteomes" id="UP000693970">
    <property type="component" value="Unassembled WGS sequence"/>
</dbReference>
<evidence type="ECO:0000313" key="2">
    <source>
        <dbReference type="Proteomes" id="UP000693970"/>
    </source>
</evidence>